<reference evidence="1 2" key="1">
    <citation type="submission" date="2016-03" db="EMBL/GenBank/DDBJ databases">
        <title>Genome sequence of Providencia stuartii strain, isolated from the salivary glands of larval Lucilia sericata.</title>
        <authorList>
            <person name="Yuan Y."/>
            <person name="Zhang Y."/>
            <person name="Fu S."/>
            <person name="Crippen T.L."/>
            <person name="Visi D."/>
            <person name="Benbow M.E."/>
            <person name="Allen M."/>
            <person name="Tomberlin J.K."/>
            <person name="Sze S.-H."/>
            <person name="Tarone A.M."/>
        </authorList>
    </citation>
    <scope>NUCLEOTIDE SEQUENCE [LARGE SCALE GENOMIC DNA]</scope>
    <source>
        <strain evidence="1 2">Crippen</strain>
    </source>
</reference>
<dbReference type="EMBL" id="LVIE01000212">
    <property type="protein sequence ID" value="OHT22789.1"/>
    <property type="molecule type" value="Genomic_DNA"/>
</dbReference>
<evidence type="ECO:0000313" key="2">
    <source>
        <dbReference type="Proteomes" id="UP000179588"/>
    </source>
</evidence>
<keyword evidence="2" id="KW-1185">Reference proteome</keyword>
<organism evidence="1 2">
    <name type="scientific">Providencia stuartii</name>
    <dbReference type="NCBI Taxonomy" id="588"/>
    <lineage>
        <taxon>Bacteria</taxon>
        <taxon>Pseudomonadati</taxon>
        <taxon>Pseudomonadota</taxon>
        <taxon>Gammaproteobacteria</taxon>
        <taxon>Enterobacterales</taxon>
        <taxon>Morganellaceae</taxon>
        <taxon>Providencia</taxon>
    </lineage>
</organism>
<gene>
    <name evidence="1" type="ORF">A3Q29_09840</name>
</gene>
<proteinExistence type="predicted"/>
<dbReference type="AlphaFoldDB" id="A0A1S1HKD9"/>
<comment type="caution">
    <text evidence="1">The sequence shown here is derived from an EMBL/GenBank/DDBJ whole genome shotgun (WGS) entry which is preliminary data.</text>
</comment>
<protein>
    <submittedName>
        <fullName evidence="1">Uncharacterized protein</fullName>
    </submittedName>
</protein>
<sequence length="189" mass="21049">MGISYSSHAMDIIKLLSKCDNSFFKQINQNKQFTMIPDAISPSELFSDNGISIPLQHTTEEGIEIDHFIAIAIDLDRYKTIPSDNISGKFYFWGFETSQAELDVIQRVSTKLPLIEGGGYYVANSMMRNTNEDPWQHNLAPVSGIAPTGNSAEKLFFIEANKENGTVKLMCTLQGNVNDEDLKAIGLIH</sequence>
<accession>A0A1S1HKD9</accession>
<name>A0A1S1HKD9_PROST</name>
<dbReference type="Proteomes" id="UP000179588">
    <property type="component" value="Unassembled WGS sequence"/>
</dbReference>
<evidence type="ECO:0000313" key="1">
    <source>
        <dbReference type="EMBL" id="OHT22789.1"/>
    </source>
</evidence>